<evidence type="ECO:0000256" key="3">
    <source>
        <dbReference type="ARBA" id="ARBA00022692"/>
    </source>
</evidence>
<dbReference type="GO" id="GO:0046872">
    <property type="term" value="F:metal ion binding"/>
    <property type="evidence" value="ECO:0007669"/>
    <property type="project" value="UniProtKB-KW"/>
</dbReference>
<comment type="similarity">
    <text evidence="7 10">Belongs to the fluoride channel Fluc/FEX (TC 1.A.43) family.</text>
</comment>
<keyword evidence="2 10" id="KW-1003">Cell membrane</keyword>
<dbReference type="NCBIfam" id="NF010791">
    <property type="entry name" value="PRK14195.1"/>
    <property type="match status" value="1"/>
</dbReference>
<dbReference type="PANTHER" id="PTHR28259">
    <property type="entry name" value="FLUORIDE EXPORT PROTEIN 1-RELATED"/>
    <property type="match status" value="1"/>
</dbReference>
<evidence type="ECO:0000256" key="9">
    <source>
        <dbReference type="ARBA" id="ARBA00049940"/>
    </source>
</evidence>
<evidence type="ECO:0000256" key="6">
    <source>
        <dbReference type="ARBA" id="ARBA00023303"/>
    </source>
</evidence>
<dbReference type="PANTHER" id="PTHR28259:SF1">
    <property type="entry name" value="FLUORIDE EXPORT PROTEIN 1-RELATED"/>
    <property type="match status" value="1"/>
</dbReference>
<comment type="caution">
    <text evidence="11">The sequence shown here is derived from an EMBL/GenBank/DDBJ whole genome shotgun (WGS) entry which is preliminary data.</text>
</comment>
<dbReference type="GO" id="GO:0140114">
    <property type="term" value="P:cellular detoxification of fluoride"/>
    <property type="evidence" value="ECO:0007669"/>
    <property type="project" value="UniProtKB-UniRule"/>
</dbReference>
<dbReference type="NCBIfam" id="TIGR00494">
    <property type="entry name" value="crcB"/>
    <property type="match status" value="1"/>
</dbReference>
<dbReference type="Pfam" id="PF02537">
    <property type="entry name" value="CRCB"/>
    <property type="match status" value="1"/>
</dbReference>
<keyword evidence="6 10" id="KW-0407">Ion channel</keyword>
<evidence type="ECO:0000313" key="11">
    <source>
        <dbReference type="EMBL" id="RAV73955.1"/>
    </source>
</evidence>
<dbReference type="EMBL" id="QMHM01000135">
    <property type="protein sequence ID" value="RAV73955.1"/>
    <property type="molecule type" value="Genomic_DNA"/>
</dbReference>
<dbReference type="InterPro" id="IPR003691">
    <property type="entry name" value="FluC"/>
</dbReference>
<feature type="transmembrane region" description="Helical" evidence="10">
    <location>
        <begin position="31"/>
        <end position="53"/>
    </location>
</feature>
<proteinExistence type="inferred from homology"/>
<accession>A0A329NV51</accession>
<keyword evidence="10" id="KW-0915">Sodium</keyword>
<evidence type="ECO:0000256" key="2">
    <source>
        <dbReference type="ARBA" id="ARBA00022475"/>
    </source>
</evidence>
<dbReference type="AlphaFoldDB" id="A0A329NV51"/>
<evidence type="ECO:0000256" key="10">
    <source>
        <dbReference type="HAMAP-Rule" id="MF_00454"/>
    </source>
</evidence>
<feature type="transmembrane region" description="Helical" evidence="10">
    <location>
        <begin position="65"/>
        <end position="84"/>
    </location>
</feature>
<keyword evidence="10" id="KW-0479">Metal-binding</keyword>
<evidence type="ECO:0000313" key="12">
    <source>
        <dbReference type="Proteomes" id="UP000251923"/>
    </source>
</evidence>
<dbReference type="GO" id="GO:0005886">
    <property type="term" value="C:plasma membrane"/>
    <property type="evidence" value="ECO:0007669"/>
    <property type="project" value="UniProtKB-SubCell"/>
</dbReference>
<keyword evidence="5 10" id="KW-0472">Membrane</keyword>
<comment type="activity regulation">
    <text evidence="10">Na(+) is not transported, but it plays an essential structural role and its presence is essential for fluoride channel function.</text>
</comment>
<comment type="function">
    <text evidence="9 10">Fluoride-specific ion channel. Important for reducing fluoride concentration in the cell, thus reducing its toxicity.</text>
</comment>
<feature type="binding site" evidence="10">
    <location>
        <position position="75"/>
    </location>
    <ligand>
        <name>Na(+)</name>
        <dbReference type="ChEBI" id="CHEBI:29101"/>
        <note>structural</note>
    </ligand>
</feature>
<comment type="subcellular location">
    <subcellularLocation>
        <location evidence="1 10">Cell membrane</location>
        <topology evidence="1 10">Multi-pass membrane protein</topology>
    </subcellularLocation>
</comment>
<evidence type="ECO:0000256" key="8">
    <source>
        <dbReference type="ARBA" id="ARBA00035585"/>
    </source>
</evidence>
<keyword evidence="3 10" id="KW-0812">Transmembrane</keyword>
<gene>
    <name evidence="10" type="primary">fluC</name>
    <name evidence="10" type="synonym">crcB</name>
    <name evidence="11" type="ORF">DBT54_10475</name>
</gene>
<keyword evidence="4 10" id="KW-1133">Transmembrane helix</keyword>
<comment type="catalytic activity">
    <reaction evidence="8">
        <text>fluoride(in) = fluoride(out)</text>
        <dbReference type="Rhea" id="RHEA:76159"/>
        <dbReference type="ChEBI" id="CHEBI:17051"/>
    </reaction>
    <physiologicalReaction direction="left-to-right" evidence="8">
        <dbReference type="Rhea" id="RHEA:76160"/>
    </physiologicalReaction>
</comment>
<keyword evidence="10" id="KW-0813">Transport</keyword>
<evidence type="ECO:0000256" key="4">
    <source>
        <dbReference type="ARBA" id="ARBA00022989"/>
    </source>
</evidence>
<sequence length="123" mass="13043">MFAVAVGGAIGSVLRYLFNIQITRAFGFNFPWGILAVNIIGCFAMGLIAESFALRFNVSQEMRSFIMTGIMGGFTTFSAFALDAGNLIERDAFGLAGLYVAASVGGSILALFLGLWAVRTVLA</sequence>
<feature type="binding site" evidence="10">
    <location>
        <position position="72"/>
    </location>
    <ligand>
        <name>Na(+)</name>
        <dbReference type="ChEBI" id="CHEBI:29101"/>
        <note>structural</note>
    </ligand>
</feature>
<evidence type="ECO:0000256" key="5">
    <source>
        <dbReference type="ARBA" id="ARBA00023136"/>
    </source>
</evidence>
<protein>
    <recommendedName>
        <fullName evidence="10">Fluoride-specific ion channel FluC</fullName>
    </recommendedName>
</protein>
<dbReference type="GO" id="GO:0062054">
    <property type="term" value="F:fluoride channel activity"/>
    <property type="evidence" value="ECO:0007669"/>
    <property type="project" value="UniProtKB-UniRule"/>
</dbReference>
<dbReference type="Proteomes" id="UP000251923">
    <property type="component" value="Unassembled WGS sequence"/>
</dbReference>
<dbReference type="HAMAP" id="MF_00454">
    <property type="entry name" value="FluC"/>
    <property type="match status" value="1"/>
</dbReference>
<feature type="transmembrane region" description="Helical" evidence="10">
    <location>
        <begin position="96"/>
        <end position="118"/>
    </location>
</feature>
<keyword evidence="10" id="KW-0406">Ion transport</keyword>
<evidence type="ECO:0000256" key="7">
    <source>
        <dbReference type="ARBA" id="ARBA00035120"/>
    </source>
</evidence>
<organism evidence="11 12">
    <name type="scientific">Aerococcus urinae</name>
    <dbReference type="NCBI Taxonomy" id="1376"/>
    <lineage>
        <taxon>Bacteria</taxon>
        <taxon>Bacillati</taxon>
        <taxon>Bacillota</taxon>
        <taxon>Bacilli</taxon>
        <taxon>Lactobacillales</taxon>
        <taxon>Aerococcaceae</taxon>
        <taxon>Aerococcus</taxon>
    </lineage>
</organism>
<name>A0A329NV51_9LACT</name>
<reference evidence="11 12" key="1">
    <citation type="submission" date="2018-04" db="EMBL/GenBank/DDBJ databases">
        <title>Aerococcus urinae genomes.</title>
        <authorList>
            <person name="Hilt E."/>
            <person name="Gilbert N.M."/>
            <person name="Thomas-White K."/>
            <person name="Putonti C."/>
            <person name="Lewis A.L."/>
            <person name="Visck K.L."/>
            <person name="Wolfe A.J."/>
        </authorList>
    </citation>
    <scope>NUCLEOTIDE SEQUENCE [LARGE SCALE GENOMIC DNA]</scope>
    <source>
        <strain evidence="11 12">UMB7480</strain>
    </source>
</reference>
<evidence type="ECO:0000256" key="1">
    <source>
        <dbReference type="ARBA" id="ARBA00004651"/>
    </source>
</evidence>